<proteinExistence type="predicted"/>
<name>A0A165DSI7_EXIGL</name>
<organism evidence="2 3">
    <name type="scientific">Exidia glandulosa HHB12029</name>
    <dbReference type="NCBI Taxonomy" id="1314781"/>
    <lineage>
        <taxon>Eukaryota</taxon>
        <taxon>Fungi</taxon>
        <taxon>Dikarya</taxon>
        <taxon>Basidiomycota</taxon>
        <taxon>Agaricomycotina</taxon>
        <taxon>Agaricomycetes</taxon>
        <taxon>Auriculariales</taxon>
        <taxon>Exidiaceae</taxon>
        <taxon>Exidia</taxon>
    </lineage>
</organism>
<reference evidence="2 3" key="1">
    <citation type="journal article" date="2016" name="Mol. Biol. Evol.">
        <title>Comparative Genomics of Early-Diverging Mushroom-Forming Fungi Provides Insights into the Origins of Lignocellulose Decay Capabilities.</title>
        <authorList>
            <person name="Nagy L.G."/>
            <person name="Riley R."/>
            <person name="Tritt A."/>
            <person name="Adam C."/>
            <person name="Daum C."/>
            <person name="Floudas D."/>
            <person name="Sun H."/>
            <person name="Yadav J.S."/>
            <person name="Pangilinan J."/>
            <person name="Larsson K.H."/>
            <person name="Matsuura K."/>
            <person name="Barry K."/>
            <person name="Labutti K."/>
            <person name="Kuo R."/>
            <person name="Ohm R.A."/>
            <person name="Bhattacharya S.S."/>
            <person name="Shirouzu T."/>
            <person name="Yoshinaga Y."/>
            <person name="Martin F.M."/>
            <person name="Grigoriev I.V."/>
            <person name="Hibbett D.S."/>
        </authorList>
    </citation>
    <scope>NUCLEOTIDE SEQUENCE [LARGE SCALE GENOMIC DNA]</scope>
    <source>
        <strain evidence="2 3">HHB12029</strain>
    </source>
</reference>
<evidence type="ECO:0000313" key="3">
    <source>
        <dbReference type="Proteomes" id="UP000077266"/>
    </source>
</evidence>
<dbReference type="Pfam" id="PF12937">
    <property type="entry name" value="F-box-like"/>
    <property type="match status" value="1"/>
</dbReference>
<dbReference type="SUPFAM" id="SSF81383">
    <property type="entry name" value="F-box domain"/>
    <property type="match status" value="1"/>
</dbReference>
<dbReference type="AlphaFoldDB" id="A0A165DSI7"/>
<dbReference type="InterPro" id="IPR036047">
    <property type="entry name" value="F-box-like_dom_sf"/>
</dbReference>
<dbReference type="InterPro" id="IPR001810">
    <property type="entry name" value="F-box_dom"/>
</dbReference>
<keyword evidence="3" id="KW-1185">Reference proteome</keyword>
<feature type="domain" description="F-box" evidence="1">
    <location>
        <begin position="4"/>
        <end position="49"/>
    </location>
</feature>
<dbReference type="InterPro" id="IPR032675">
    <property type="entry name" value="LRR_dom_sf"/>
</dbReference>
<protein>
    <recommendedName>
        <fullName evidence="1">F-box domain-containing protein</fullName>
    </recommendedName>
</protein>
<accession>A0A165DSI7</accession>
<dbReference type="InParanoid" id="A0A165DSI7"/>
<dbReference type="EMBL" id="KV426194">
    <property type="protein sequence ID" value="KZV85262.1"/>
    <property type="molecule type" value="Genomic_DNA"/>
</dbReference>
<dbReference type="Gene3D" id="3.80.10.10">
    <property type="entry name" value="Ribonuclease Inhibitor"/>
    <property type="match status" value="1"/>
</dbReference>
<evidence type="ECO:0000259" key="1">
    <source>
        <dbReference type="PROSITE" id="PS50181"/>
    </source>
</evidence>
<gene>
    <name evidence="2" type="ORF">EXIGLDRAFT_726336</name>
</gene>
<sequence length="379" mass="42875">MDEHRFSRLFPPELEQKILALLGLLDLTRTALVCRRFRDMSESLLFRHIAVWSVHFDDKGDAVHDLLHNWHKAIFCILDDVTLGRHVRFLEVNVPQLVGAVVDGRAAPMSADELHTVWSSMPGLIALSINGWIPDGQDLGLQNIDFPRLQRLRIDTPDRCIDFLQRHLPRLQHLSVVGITKIPFNWDMTVATSTLVHYEGPYPLLMQLLPDGAPTHSLESCALNGPSVPSTLVPLARHQHLKYISIDLDGLDRATILEIIRDCPPFTGVTSLKIVFDNRDDWNMETTSANPPWSQLMRPFPAALYIVLIVDMDYYDVVFERGLQWAKDISETCKDARVIVFKRIAFTRAGPGFDWVADDDAEEAIDASLNPSVVHAVPR</sequence>
<dbReference type="Proteomes" id="UP000077266">
    <property type="component" value="Unassembled WGS sequence"/>
</dbReference>
<dbReference type="PROSITE" id="PS50181">
    <property type="entry name" value="FBOX"/>
    <property type="match status" value="1"/>
</dbReference>
<dbReference type="SMART" id="SM00256">
    <property type="entry name" value="FBOX"/>
    <property type="match status" value="1"/>
</dbReference>
<dbReference type="OrthoDB" id="3051745at2759"/>
<evidence type="ECO:0000313" key="2">
    <source>
        <dbReference type="EMBL" id="KZV85262.1"/>
    </source>
</evidence>